<evidence type="ECO:0000256" key="1">
    <source>
        <dbReference type="SAM" id="Phobius"/>
    </source>
</evidence>
<keyword evidence="3" id="KW-1185">Reference proteome</keyword>
<keyword evidence="1" id="KW-0812">Transmembrane</keyword>
<dbReference type="Proteomes" id="UP000199572">
    <property type="component" value="Unassembled WGS sequence"/>
</dbReference>
<keyword evidence="1" id="KW-1133">Transmembrane helix</keyword>
<organism evidence="2 3">
    <name type="scientific">Pedobacter rhizosphaerae</name>
    <dbReference type="NCBI Taxonomy" id="390241"/>
    <lineage>
        <taxon>Bacteria</taxon>
        <taxon>Pseudomonadati</taxon>
        <taxon>Bacteroidota</taxon>
        <taxon>Sphingobacteriia</taxon>
        <taxon>Sphingobacteriales</taxon>
        <taxon>Sphingobacteriaceae</taxon>
        <taxon>Pedobacter</taxon>
    </lineage>
</organism>
<proteinExistence type="predicted"/>
<protein>
    <submittedName>
        <fullName evidence="2">Uncharacterized protein</fullName>
    </submittedName>
</protein>
<dbReference type="EMBL" id="FOGG01000004">
    <property type="protein sequence ID" value="SER13457.1"/>
    <property type="molecule type" value="Genomic_DNA"/>
</dbReference>
<evidence type="ECO:0000313" key="2">
    <source>
        <dbReference type="EMBL" id="SER13457.1"/>
    </source>
</evidence>
<evidence type="ECO:0000313" key="3">
    <source>
        <dbReference type="Proteomes" id="UP000199572"/>
    </source>
</evidence>
<gene>
    <name evidence="2" type="ORF">SAMN04488023_104244</name>
</gene>
<dbReference type="AlphaFoldDB" id="A0A1H9LQF5"/>
<keyword evidence="1" id="KW-0472">Membrane</keyword>
<accession>A0A1H9LQF5</accession>
<name>A0A1H9LQF5_9SPHI</name>
<feature type="transmembrane region" description="Helical" evidence="1">
    <location>
        <begin position="6"/>
        <end position="25"/>
    </location>
</feature>
<reference evidence="2 3" key="1">
    <citation type="submission" date="2016-10" db="EMBL/GenBank/DDBJ databases">
        <authorList>
            <person name="de Groot N.N."/>
        </authorList>
    </citation>
    <scope>NUCLEOTIDE SEQUENCE [LARGE SCALE GENOMIC DNA]</scope>
    <source>
        <strain evidence="2 3">DSM 18610</strain>
    </source>
</reference>
<sequence>MTAKALIIVGVTIGIVSFFGLQKIIRNQRAISGAEN</sequence>